<reference evidence="1" key="1">
    <citation type="journal article" date="2013" name="Ann. Bot.">
        <title>The repetitive component of the A genome of peanut (Arachis hypogaea) and its role in remodelling intergenic sequence space since its evolutionary divergence from the B genome.</title>
        <authorList>
            <person name="Bertioli D.J."/>
            <person name="Vidigal B."/>
            <person name="Nielen S."/>
            <person name="Ratnaparkhe M.B."/>
            <person name="Lee T.H."/>
            <person name="Leal-Bertioli S.C."/>
            <person name="Kim C."/>
            <person name="Guimaraes P.M."/>
            <person name="Seijo G."/>
            <person name="Schwarzacher T."/>
            <person name="Paterson A.H."/>
            <person name="Heslop-Harrison P."/>
            <person name="Araujo A.C."/>
        </authorList>
    </citation>
    <scope>NUCLEOTIDE SEQUENCE</scope>
</reference>
<protein>
    <submittedName>
        <fullName evidence="1">Uncharacterized protein</fullName>
    </submittedName>
</protein>
<reference evidence="1" key="2">
    <citation type="submission" date="2013-04" db="EMBL/GenBank/DDBJ databases">
        <authorList>
            <person name="Bertioli D."/>
        </authorList>
    </citation>
    <scope>NUCLEOTIDE SEQUENCE</scope>
</reference>
<accession>N1NKF2</accession>
<dbReference type="EMBL" id="HF937568">
    <property type="protein sequence ID" value="CCW28785.1"/>
    <property type="molecule type" value="Genomic_DNA"/>
</dbReference>
<proteinExistence type="predicted"/>
<gene>
    <name evidence="1" type="ORF">ARAX_ADH079023-072J06-014</name>
</gene>
<organism evidence="1">
    <name type="scientific">Arachis duranensis</name>
    <name type="common">Wild peanut</name>
    <dbReference type="NCBI Taxonomy" id="130453"/>
    <lineage>
        <taxon>Eukaryota</taxon>
        <taxon>Viridiplantae</taxon>
        <taxon>Streptophyta</taxon>
        <taxon>Embryophyta</taxon>
        <taxon>Tracheophyta</taxon>
        <taxon>Spermatophyta</taxon>
        <taxon>Magnoliopsida</taxon>
        <taxon>eudicotyledons</taxon>
        <taxon>Gunneridae</taxon>
        <taxon>Pentapetalae</taxon>
        <taxon>rosids</taxon>
        <taxon>fabids</taxon>
        <taxon>Fabales</taxon>
        <taxon>Fabaceae</taxon>
        <taxon>Papilionoideae</taxon>
        <taxon>50 kb inversion clade</taxon>
        <taxon>dalbergioids sensu lato</taxon>
        <taxon>Dalbergieae</taxon>
        <taxon>Pterocarpus clade</taxon>
        <taxon>Arachis</taxon>
    </lineage>
</organism>
<evidence type="ECO:0000313" key="1">
    <source>
        <dbReference type="EMBL" id="CCW28785.1"/>
    </source>
</evidence>
<sequence length="164" mass="18794">MARTKNAKGARVECKSSTSARLVASSYYMARWMLSLKALNNHVKKFKSRAIVLPSTLNYVVPESDEENEEAKFIGGIATDEEWGEYERLISLQSLQYEDLHMNAREKSIVLSNVVKIDDNTLRQTRIDLNAQKPQVQGQTQDPVVQAQSQESHHHCLLHRQWEI</sequence>
<dbReference type="AlphaFoldDB" id="N1NKF2"/>
<name>N1NKF2_ARADU</name>